<organism evidence="2 3">
    <name type="scientific">Formosa undariae</name>
    <dbReference type="NCBI Taxonomy" id="1325436"/>
    <lineage>
        <taxon>Bacteria</taxon>
        <taxon>Pseudomonadati</taxon>
        <taxon>Bacteroidota</taxon>
        <taxon>Flavobacteriia</taxon>
        <taxon>Flavobacteriales</taxon>
        <taxon>Flavobacteriaceae</taxon>
        <taxon>Formosa</taxon>
    </lineage>
</organism>
<accession>A0ABV5EX62</accession>
<keyword evidence="1" id="KW-0472">Membrane</keyword>
<evidence type="ECO:0000313" key="3">
    <source>
        <dbReference type="Proteomes" id="UP001589605"/>
    </source>
</evidence>
<feature type="transmembrane region" description="Helical" evidence="1">
    <location>
        <begin position="55"/>
        <end position="74"/>
    </location>
</feature>
<sequence length="194" mass="22543">MKITQKRGSKTQEFELINDTELLIKEKSFLNSKEWTVDIESIGHHKVIETHSRNGLRIVGSVFMLIAIISWVAFFVEENLNGEVDMLIWSGLFFIALGITCFKAPLNNLLILNGGYSNLKFFLDSPSREEVEAFVNKLIAVSKDKLREKYSRIDSDLPEDTFMNQLNWLLNAKLINEMEYDEKKREYKISKLMK</sequence>
<dbReference type="Proteomes" id="UP001589605">
    <property type="component" value="Unassembled WGS sequence"/>
</dbReference>
<protein>
    <recommendedName>
        <fullName evidence="4">SLATT domain-containing protein</fullName>
    </recommendedName>
</protein>
<proteinExistence type="predicted"/>
<dbReference type="EMBL" id="JBHMEZ010000001">
    <property type="protein sequence ID" value="MFB9051748.1"/>
    <property type="molecule type" value="Genomic_DNA"/>
</dbReference>
<gene>
    <name evidence="2" type="ORF">ACFFVB_01540</name>
</gene>
<dbReference type="RefSeq" id="WP_382380461.1">
    <property type="nucleotide sequence ID" value="NZ_JBHMEZ010000001.1"/>
</dbReference>
<comment type="caution">
    <text evidence="2">The sequence shown here is derived from an EMBL/GenBank/DDBJ whole genome shotgun (WGS) entry which is preliminary data.</text>
</comment>
<name>A0ABV5EX62_9FLAO</name>
<feature type="transmembrane region" description="Helical" evidence="1">
    <location>
        <begin position="86"/>
        <end position="106"/>
    </location>
</feature>
<evidence type="ECO:0000313" key="2">
    <source>
        <dbReference type="EMBL" id="MFB9051748.1"/>
    </source>
</evidence>
<evidence type="ECO:0000256" key="1">
    <source>
        <dbReference type="SAM" id="Phobius"/>
    </source>
</evidence>
<keyword evidence="3" id="KW-1185">Reference proteome</keyword>
<evidence type="ECO:0008006" key="4">
    <source>
        <dbReference type="Google" id="ProtNLM"/>
    </source>
</evidence>
<keyword evidence="1" id="KW-1133">Transmembrane helix</keyword>
<reference evidence="2 3" key="1">
    <citation type="submission" date="2024-09" db="EMBL/GenBank/DDBJ databases">
        <authorList>
            <person name="Sun Q."/>
            <person name="Mori K."/>
        </authorList>
    </citation>
    <scope>NUCLEOTIDE SEQUENCE [LARGE SCALE GENOMIC DNA]</scope>
    <source>
        <strain evidence="2 3">CECT 8286</strain>
    </source>
</reference>
<keyword evidence="1" id="KW-0812">Transmembrane</keyword>